<feature type="transmembrane region" description="Helical" evidence="2">
    <location>
        <begin position="116"/>
        <end position="136"/>
    </location>
</feature>
<dbReference type="PANTHER" id="PTHR34978:SF3">
    <property type="entry name" value="SLR0241 PROTEIN"/>
    <property type="match status" value="1"/>
</dbReference>
<feature type="transmembrane region" description="Helical" evidence="2">
    <location>
        <begin position="318"/>
        <end position="342"/>
    </location>
</feature>
<evidence type="ECO:0000256" key="2">
    <source>
        <dbReference type="SAM" id="Phobius"/>
    </source>
</evidence>
<feature type="region of interest" description="Disordered" evidence="1">
    <location>
        <begin position="404"/>
        <end position="423"/>
    </location>
</feature>
<dbReference type="InterPro" id="IPR008756">
    <property type="entry name" value="Peptidase_M56"/>
</dbReference>
<reference evidence="4 5" key="1">
    <citation type="submission" date="2021-04" db="EMBL/GenBank/DDBJ databases">
        <authorList>
            <person name="Rakotoarivonina H."/>
        </authorList>
    </citation>
    <scope>NUCLEOTIDE SEQUENCE [LARGE SCALE GENOMIC DNA]</scope>
    <source>
        <strain evidence="4 5">XE</strain>
    </source>
</reference>
<dbReference type="CDD" id="cd07341">
    <property type="entry name" value="M56_BlaR1_MecR1_like"/>
    <property type="match status" value="1"/>
</dbReference>
<accession>A0ABN7RV19</accession>
<dbReference type="Pfam" id="PF05569">
    <property type="entry name" value="Peptidase_M56"/>
    <property type="match status" value="1"/>
</dbReference>
<feature type="domain" description="Peptidase M56" evidence="3">
    <location>
        <begin position="9"/>
        <end position="307"/>
    </location>
</feature>
<dbReference type="EMBL" id="CAJRAY010000036">
    <property type="protein sequence ID" value="CAG5084399.1"/>
    <property type="molecule type" value="Genomic_DNA"/>
</dbReference>
<sequence>MWIRIYEELLVMSIVAGGLYLAFKGLSRWTRKLLTARWNYGIILMVYSFFIVPYHRLVPSVELVRAAGSNETGEGEVTPTVEEFRSGIDPFAEQFLHTDFWQLNLPKDALFPWHDILPWLCMAGTLVFTGSVIVQYCKLHLRIMRTCRPAGQAEMLNALEICKRQLGIKRKIAVYLSPHMTTPFLYGWVRPRIVLPDMPFTANDYHYVFLHELMHYKRRDPWVKLLLLLINAIHWFNPFTYMARRDADRFCEFSCDEKVVKPMDMQERRRYCELILRVLWQTVDRKDGLYPAFGGSKSELERRMTMILDMEASKKKKWVRALALGTTLTMALFGTSIAYASVSSNDQLFNKLPAADGPELDAPVTVVNSDLVPTLRSHSTVNGLGSSDAISILESSETQFLAATPHNGLQSPNPAVSESNAASAAQLSDVEPLATGNLSPGKAYTFDKQKIGKGSIVTINASWTPTDADLQVGLLSHASNTVYYVKLSGGEGSAPLQVNTTGEYSIYVGNPSDSTIKFDVSYIIN</sequence>
<dbReference type="PANTHER" id="PTHR34978">
    <property type="entry name" value="POSSIBLE SENSOR-TRANSDUCER PROTEIN BLAR"/>
    <property type="match status" value="1"/>
</dbReference>
<gene>
    <name evidence="4" type="primary">txxe 1644</name>
    <name evidence="4" type="ORF">TXXE_07790</name>
</gene>
<name>A0ABN7RV19_THEXY</name>
<feature type="transmembrane region" description="Helical" evidence="2">
    <location>
        <begin position="38"/>
        <end position="55"/>
    </location>
</feature>
<evidence type="ECO:0000259" key="3">
    <source>
        <dbReference type="Pfam" id="PF05569"/>
    </source>
</evidence>
<comment type="caution">
    <text evidence="4">The sequence shown here is derived from an EMBL/GenBank/DDBJ whole genome shotgun (WGS) entry which is preliminary data.</text>
</comment>
<evidence type="ECO:0000313" key="5">
    <source>
        <dbReference type="Proteomes" id="UP000681526"/>
    </source>
</evidence>
<dbReference type="Proteomes" id="UP000681526">
    <property type="component" value="Unassembled WGS sequence"/>
</dbReference>
<protein>
    <submittedName>
        <fullName evidence="4">Peptidase M56 BlaR1</fullName>
    </submittedName>
</protein>
<proteinExistence type="predicted"/>
<keyword evidence="5" id="KW-1185">Reference proteome</keyword>
<organism evidence="4 5">
    <name type="scientific">Thermobacillus xylanilyticus</name>
    <dbReference type="NCBI Taxonomy" id="76633"/>
    <lineage>
        <taxon>Bacteria</taxon>
        <taxon>Bacillati</taxon>
        <taxon>Bacillota</taxon>
        <taxon>Bacilli</taxon>
        <taxon>Bacillales</taxon>
        <taxon>Paenibacillaceae</taxon>
        <taxon>Thermobacillus</taxon>
    </lineage>
</organism>
<dbReference type="RefSeq" id="WP_213484117.1">
    <property type="nucleotide sequence ID" value="NZ_CAJRAY010000036.1"/>
</dbReference>
<keyword evidence="2" id="KW-0812">Transmembrane</keyword>
<keyword evidence="2" id="KW-1133">Transmembrane helix</keyword>
<feature type="transmembrane region" description="Helical" evidence="2">
    <location>
        <begin position="6"/>
        <end position="26"/>
    </location>
</feature>
<evidence type="ECO:0000313" key="4">
    <source>
        <dbReference type="EMBL" id="CAG5084399.1"/>
    </source>
</evidence>
<evidence type="ECO:0000256" key="1">
    <source>
        <dbReference type="SAM" id="MobiDB-lite"/>
    </source>
</evidence>
<dbReference type="InterPro" id="IPR052173">
    <property type="entry name" value="Beta-lactam_resp_regulator"/>
</dbReference>
<keyword evidence="2" id="KW-0472">Membrane</keyword>